<dbReference type="KEGG" id="vg:36842525"/>
<dbReference type="RefSeq" id="YP_009481815.1">
    <property type="nucleotide sequence ID" value="NC_037666.1"/>
</dbReference>
<name>A0A2U7UBP5_9VIRU</name>
<evidence type="ECO:0000313" key="2">
    <source>
        <dbReference type="EMBL" id="AVK75812.1"/>
    </source>
</evidence>
<evidence type="ECO:0000256" key="1">
    <source>
        <dbReference type="SAM" id="MobiDB-lite"/>
    </source>
</evidence>
<feature type="region of interest" description="Disordered" evidence="1">
    <location>
        <begin position="1"/>
        <end position="52"/>
    </location>
</feature>
<dbReference type="GeneID" id="36842525"/>
<gene>
    <name evidence="2" type="ORF">pneo_cds_205</name>
</gene>
<proteinExistence type="predicted"/>
<protein>
    <submittedName>
        <fullName evidence="2">Uncharacterized protein</fullName>
    </submittedName>
</protein>
<dbReference type="EMBL" id="MG011690">
    <property type="protein sequence ID" value="AVK75812.1"/>
    <property type="molecule type" value="Genomic_DNA"/>
</dbReference>
<sequence>MELDLLQQHQQHHHQEATHAPPSSSSMEPCVMPPPPSRPWSRLADAGDAQEADPHARPVVAMHVSVGPREPSAVVLFDIDARRPLTCISLPTALRLGARWGAHGRAAVHINGRAHSVEILSAVDSTIRADTLGADVLGRHAGDPQLADPAALFMR</sequence>
<organism evidence="2">
    <name type="scientific">Pandoravirus neocaledonia</name>
    <dbReference type="NCBI Taxonomy" id="2107708"/>
    <lineage>
        <taxon>Viruses</taxon>
        <taxon>Pandoravirus</taxon>
    </lineage>
</organism>
<accession>A0A2U7UBP5</accession>
<reference evidence="2" key="1">
    <citation type="journal article" date="2018" name="Nat. Commun.">
        <title>Diversity and evolution of the emerging Pandoraviridae family.</title>
        <authorList>
            <person name="Legendre M."/>
            <person name="Fabre E."/>
            <person name="Poirot O."/>
            <person name="Jeudy S."/>
            <person name="Lartigue A."/>
            <person name="Alempic J.M."/>
            <person name="Beucher L."/>
            <person name="Philippe N."/>
            <person name="Bertaux L."/>
            <person name="Christo-Foroux E."/>
            <person name="Labadie K."/>
            <person name="Coute Y."/>
            <person name="Abergel C."/>
            <person name="Claverie J.M."/>
        </authorList>
    </citation>
    <scope>NUCLEOTIDE SEQUENCE [LARGE SCALE GENOMIC DNA]</scope>
    <source>
        <strain evidence="2">Neocaledonia</strain>
    </source>
</reference>
<dbReference type="Proteomes" id="UP000249287">
    <property type="component" value="Segment"/>
</dbReference>